<name>A0A238H763_9BURK</name>
<gene>
    <name evidence="1" type="ORF">BSIN_3884</name>
</gene>
<evidence type="ECO:0000313" key="1">
    <source>
        <dbReference type="EMBL" id="SMG00903.1"/>
    </source>
</evidence>
<organism evidence="1 2">
    <name type="scientific">Burkholderia singularis</name>
    <dbReference type="NCBI Taxonomy" id="1503053"/>
    <lineage>
        <taxon>Bacteria</taxon>
        <taxon>Pseudomonadati</taxon>
        <taxon>Pseudomonadota</taxon>
        <taxon>Betaproteobacteria</taxon>
        <taxon>Burkholderiales</taxon>
        <taxon>Burkholderiaceae</taxon>
        <taxon>Burkholderia</taxon>
        <taxon>pseudomallei group</taxon>
    </lineage>
</organism>
<evidence type="ECO:0000313" key="2">
    <source>
        <dbReference type="Proteomes" id="UP000198460"/>
    </source>
</evidence>
<dbReference type="AlphaFoldDB" id="A0A238H763"/>
<protein>
    <submittedName>
        <fullName evidence="1">Uncharacterized protein</fullName>
    </submittedName>
</protein>
<dbReference type="Proteomes" id="UP000198460">
    <property type="component" value="Unassembled WGS sequence"/>
</dbReference>
<reference evidence="1 2" key="1">
    <citation type="submission" date="2017-04" db="EMBL/GenBank/DDBJ databases">
        <authorList>
            <person name="Afonso C.L."/>
            <person name="Miller P.J."/>
            <person name="Scott M.A."/>
            <person name="Spackman E."/>
            <person name="Goraichik I."/>
            <person name="Dimitrov K.M."/>
            <person name="Suarez D.L."/>
            <person name="Swayne D.E."/>
        </authorList>
    </citation>
    <scope>NUCLEOTIDE SEQUENCE [LARGE SCALE GENOMIC DNA]</scope>
    <source>
        <strain evidence="1">LMG 28154</strain>
    </source>
</reference>
<accession>A0A238H763</accession>
<proteinExistence type="predicted"/>
<dbReference type="EMBL" id="FXAN01000063">
    <property type="protein sequence ID" value="SMG00903.1"/>
    <property type="molecule type" value="Genomic_DNA"/>
</dbReference>
<sequence>MGCEPMRIRADAEACRACERRTRGIRARAPGRMPKRPSARRRHETATATLASARVIETGQTPNAPPFPAHGFICALQ</sequence>